<evidence type="ECO:0000313" key="2">
    <source>
        <dbReference type="Proteomes" id="UP000214606"/>
    </source>
</evidence>
<dbReference type="InterPro" id="IPR014253">
    <property type="entry name" value="Spore_coat_YsxE"/>
</dbReference>
<dbReference type="InterPro" id="IPR011009">
    <property type="entry name" value="Kinase-like_dom_sf"/>
</dbReference>
<organism evidence="1 2">
    <name type="scientific">Aeribacillus pallidus</name>
    <dbReference type="NCBI Taxonomy" id="33936"/>
    <lineage>
        <taxon>Bacteria</taxon>
        <taxon>Bacillati</taxon>
        <taxon>Bacillota</taxon>
        <taxon>Bacilli</taxon>
        <taxon>Bacillales</taxon>
        <taxon>Bacillaceae</taxon>
        <taxon>Aeribacillus</taxon>
    </lineage>
</organism>
<keyword evidence="1" id="KW-0946">Virion</keyword>
<evidence type="ECO:0000313" key="1">
    <source>
        <dbReference type="EMBL" id="ASS92065.1"/>
    </source>
</evidence>
<name>A0A223EAA9_9BACI</name>
<dbReference type="SUPFAM" id="SSF56112">
    <property type="entry name" value="Protein kinase-like (PK-like)"/>
    <property type="match status" value="1"/>
</dbReference>
<proteinExistence type="predicted"/>
<dbReference type="NCBIfam" id="TIGR02904">
    <property type="entry name" value="spore_ysxE"/>
    <property type="match status" value="1"/>
</dbReference>
<sequence>MSDDLKTAMRILQHYPIKPIYLEKKTKNVLKIHCEKRTYALKRTTIKKQRNILKLYSIFHDFPSLGIVPIYRTTNGNVFVNDSTQSFYLMPWMEGSIVDEKNASILFYHLAKLHKKTKQEINIPLVQLENVYQQIQNKWKRNFNLLEAFMEQIEKKWYMSPFELAVFSYYFETRQAILFAEAKLDEWYNEIKQSPHMRIALNKVNVSLSHFLLDPKGKIYFINMEDAAFATPIYDLFLMFMNLYEAEPTVSDENVQYISEYEKVLPLTKAERLLLVSYLSYPAKLVKLVRQYQKKKSEKGELEYCKQLLRAYWQMKNTGYIALKWNEKLENDSLASE</sequence>
<gene>
    <name evidence="1" type="ORF">AP3564_18970</name>
</gene>
<keyword evidence="1" id="KW-0167">Capsid protein</keyword>
<dbReference type="Gene3D" id="3.90.1200.10">
    <property type="match status" value="1"/>
</dbReference>
<dbReference type="Proteomes" id="UP000214606">
    <property type="component" value="Chromosome"/>
</dbReference>
<dbReference type="PANTHER" id="PTHR39179:SF3">
    <property type="entry name" value="COTS-RELATED PROTEIN"/>
    <property type="match status" value="1"/>
</dbReference>
<dbReference type="InterPro" id="IPR047175">
    <property type="entry name" value="CotS-like"/>
</dbReference>
<protein>
    <submittedName>
        <fullName evidence="1">Spore coat protein YsxE</fullName>
    </submittedName>
</protein>
<dbReference type="EMBL" id="CP017703">
    <property type="protein sequence ID" value="ASS92065.1"/>
    <property type="molecule type" value="Genomic_DNA"/>
</dbReference>
<dbReference type="RefSeq" id="WP_094246296.1">
    <property type="nucleotide sequence ID" value="NZ_CP017703.1"/>
</dbReference>
<dbReference type="GO" id="GO:0042601">
    <property type="term" value="C:endospore-forming forespore"/>
    <property type="evidence" value="ECO:0007669"/>
    <property type="project" value="TreeGrafter"/>
</dbReference>
<reference evidence="1 2" key="1">
    <citation type="submission" date="2016-10" db="EMBL/GenBank/DDBJ databases">
        <title>The whole genome sequencing and assembly of Aeribacillus pallidus KCTC3564 strain.</title>
        <authorList>
            <person name="Lee Y.-J."/>
            <person name="Park M.-K."/>
            <person name="Yi H."/>
            <person name="Bahn Y.-S."/>
            <person name="Kim J.F."/>
            <person name="Lee D.-W."/>
        </authorList>
    </citation>
    <scope>NUCLEOTIDE SEQUENCE [LARGE SCALE GENOMIC DNA]</scope>
    <source>
        <strain evidence="1 2">KCTC3564</strain>
    </source>
</reference>
<dbReference type="AlphaFoldDB" id="A0A223EAA9"/>
<dbReference type="PANTHER" id="PTHR39179">
    <property type="entry name" value="SPORE COAT PROTEIN I"/>
    <property type="match status" value="1"/>
</dbReference>
<accession>A0A223EAA9</accession>
<dbReference type="KEGG" id="apak:AP3564_18970"/>
<dbReference type="Gene3D" id="3.30.200.20">
    <property type="entry name" value="Phosphorylase Kinase, domain 1"/>
    <property type="match status" value="1"/>
</dbReference>